<accession>A0ABV0EJY6</accession>
<keyword evidence="2" id="KW-1185">Reference proteome</keyword>
<dbReference type="EMBL" id="JBAJEX010000009">
    <property type="protein sequence ID" value="MEO1767707.1"/>
    <property type="molecule type" value="Genomic_DNA"/>
</dbReference>
<dbReference type="Proteomes" id="UP001482231">
    <property type="component" value="Unassembled WGS sequence"/>
</dbReference>
<sequence>MSEFLKLRFCPLMIGARPLGDHSSSMFFAGLAPLLFFWRLPRPIAGVGVLKQPVSLLIREGGALSRRVALILEEEAAIRMGCSHANQSEHGKPAERLGKVGYNRHGLLPFV</sequence>
<name>A0ABV0EJY6_9BURK</name>
<gene>
    <name evidence="1" type="ORF">V6E02_10840</name>
</gene>
<reference evidence="1 2" key="1">
    <citation type="submission" date="2024-02" db="EMBL/GenBank/DDBJ databases">
        <title>New thermophilic sulfur-oxidizing bacteria from a hot springs of the Uzon caldera (Kamchatka, Russia).</title>
        <authorList>
            <person name="Dukat A.M."/>
            <person name="Elcheninov A.G."/>
            <person name="Frolov E.N."/>
        </authorList>
    </citation>
    <scope>NUCLEOTIDE SEQUENCE [LARGE SCALE GENOMIC DNA]</scope>
    <source>
        <strain evidence="1 2">AK1</strain>
    </source>
</reference>
<dbReference type="RefSeq" id="WP_347308818.1">
    <property type="nucleotide sequence ID" value="NZ_JBAJEX010000009.1"/>
</dbReference>
<evidence type="ECO:0000313" key="1">
    <source>
        <dbReference type="EMBL" id="MEO1767707.1"/>
    </source>
</evidence>
<proteinExistence type="predicted"/>
<evidence type="ECO:0000313" key="2">
    <source>
        <dbReference type="Proteomes" id="UP001482231"/>
    </source>
</evidence>
<organism evidence="1 2">
    <name type="scientific">Thiobacter aerophilum</name>
    <dbReference type="NCBI Taxonomy" id="3121275"/>
    <lineage>
        <taxon>Bacteria</taxon>
        <taxon>Pseudomonadati</taxon>
        <taxon>Pseudomonadota</taxon>
        <taxon>Betaproteobacteria</taxon>
        <taxon>Burkholderiales</taxon>
        <taxon>Thiobacteraceae</taxon>
        <taxon>Thiobacter</taxon>
    </lineage>
</organism>
<protein>
    <submittedName>
        <fullName evidence="1">Uncharacterized protein</fullName>
    </submittedName>
</protein>
<comment type="caution">
    <text evidence="1">The sequence shown here is derived from an EMBL/GenBank/DDBJ whole genome shotgun (WGS) entry which is preliminary data.</text>
</comment>